<dbReference type="Pfam" id="PF00486">
    <property type="entry name" value="Trans_reg_C"/>
    <property type="match status" value="1"/>
</dbReference>
<dbReference type="PANTHER" id="PTHR48111">
    <property type="entry name" value="REGULATOR OF RPOS"/>
    <property type="match status" value="1"/>
</dbReference>
<organism evidence="10 11">
    <name type="scientific">Tsukamurella paurometabola (strain ATCC 8368 / DSM 20162 / CCUG 35730 / CIP 100753 / JCM 10117 / KCTC 9821 / NBRC 16120 / NCIMB 702349 / NCTC 13040)</name>
    <name type="common">Corynebacterium paurometabolum</name>
    <dbReference type="NCBI Taxonomy" id="521096"/>
    <lineage>
        <taxon>Bacteria</taxon>
        <taxon>Bacillati</taxon>
        <taxon>Actinomycetota</taxon>
        <taxon>Actinomycetes</taxon>
        <taxon>Mycobacteriales</taxon>
        <taxon>Tsukamurellaceae</taxon>
        <taxon>Tsukamurella</taxon>
    </lineage>
</organism>
<reference evidence="11" key="1">
    <citation type="submission" date="2010-03" db="EMBL/GenBank/DDBJ databases">
        <title>The complete chromosome of Tsukamurella paurometabola DSM 20162.</title>
        <authorList>
            <consortium name="US DOE Joint Genome Institute (JGI-PGF)"/>
            <person name="Lucas S."/>
            <person name="Copeland A."/>
            <person name="Lapidus A."/>
            <person name="Glavina del Rio T."/>
            <person name="Dalin E."/>
            <person name="Tice H."/>
            <person name="Bruce D."/>
            <person name="Goodwin L."/>
            <person name="Pitluck S."/>
            <person name="Kyrpides N."/>
            <person name="Mavromatis K."/>
            <person name="Ivanova N."/>
            <person name="Mikhailova N."/>
            <person name="Munk A.C."/>
            <person name="Brettin T."/>
            <person name="Detter J.C."/>
            <person name="Tapia R."/>
            <person name="Han C."/>
            <person name="Larimer F."/>
            <person name="Land M."/>
            <person name="Hauser L."/>
            <person name="Markowitz V."/>
            <person name="Cheng J.-F."/>
            <person name="Hugenholtz P."/>
            <person name="Woyke T."/>
            <person name="Wu D."/>
            <person name="Jando M."/>
            <person name="Brambilla E."/>
            <person name="Klenk H.-P."/>
            <person name="Eisen J.A."/>
        </authorList>
    </citation>
    <scope>NUCLEOTIDE SEQUENCE [LARGE SCALE GENOMIC DNA]</scope>
    <source>
        <strain evidence="11">ATCC 8368 / DSM 20162 / CCUG 35730 / CIP 100753 / JCM 10117 / KCTC 9821 / NBRC 16120 / NCIMB 702349 / NCTC 13040</strain>
    </source>
</reference>
<dbReference type="Gene3D" id="1.10.10.10">
    <property type="entry name" value="Winged helix-like DNA-binding domain superfamily/Winged helix DNA-binding domain"/>
    <property type="match status" value="1"/>
</dbReference>
<dbReference type="RefSeq" id="WP_013128128.1">
    <property type="nucleotide sequence ID" value="NC_014158.1"/>
</dbReference>
<name>D5UXB3_TSUPD</name>
<dbReference type="CDD" id="cd00383">
    <property type="entry name" value="trans_reg_C"/>
    <property type="match status" value="1"/>
</dbReference>
<evidence type="ECO:0000256" key="2">
    <source>
        <dbReference type="ARBA" id="ARBA00023012"/>
    </source>
</evidence>
<feature type="domain" description="Response regulatory" evidence="8">
    <location>
        <begin position="3"/>
        <end position="113"/>
    </location>
</feature>
<evidence type="ECO:0000256" key="6">
    <source>
        <dbReference type="PROSITE-ProRule" id="PRU00169"/>
    </source>
</evidence>
<dbReference type="SUPFAM" id="SSF52172">
    <property type="entry name" value="CheY-like"/>
    <property type="match status" value="1"/>
</dbReference>
<dbReference type="SUPFAM" id="SSF46894">
    <property type="entry name" value="C-terminal effector domain of the bipartite response regulators"/>
    <property type="match status" value="1"/>
</dbReference>
<dbReference type="GO" id="GO:0000156">
    <property type="term" value="F:phosphorelay response regulator activity"/>
    <property type="evidence" value="ECO:0007669"/>
    <property type="project" value="TreeGrafter"/>
</dbReference>
<evidence type="ECO:0000256" key="4">
    <source>
        <dbReference type="ARBA" id="ARBA00023125"/>
    </source>
</evidence>
<dbReference type="AlphaFoldDB" id="D5UXB3"/>
<evidence type="ECO:0000313" key="10">
    <source>
        <dbReference type="EMBL" id="ADG80132.1"/>
    </source>
</evidence>
<dbReference type="Proteomes" id="UP000001213">
    <property type="component" value="Chromosome"/>
</dbReference>
<dbReference type="GO" id="GO:0005829">
    <property type="term" value="C:cytosol"/>
    <property type="evidence" value="ECO:0007669"/>
    <property type="project" value="TreeGrafter"/>
</dbReference>
<keyword evidence="11" id="KW-1185">Reference proteome</keyword>
<dbReference type="EMBL" id="CP001966">
    <property type="protein sequence ID" value="ADG80132.1"/>
    <property type="molecule type" value="Genomic_DNA"/>
</dbReference>
<protein>
    <submittedName>
        <fullName evidence="10">Two component transcriptional regulator, winged helix family</fullName>
    </submittedName>
</protein>
<keyword evidence="3" id="KW-0805">Transcription regulation</keyword>
<dbReference type="InterPro" id="IPR011006">
    <property type="entry name" value="CheY-like_superfamily"/>
</dbReference>
<keyword evidence="5" id="KW-0804">Transcription</keyword>
<sequence length="227" mass="24681">MLKILHISDISDDTRIPRSGLRSLGFTVIHESTSLEHLGSFLPQAEAVIVECDTADAIEAVGRLRSLTDLPILGYADSRDDGTVCTVLAAGADDYLVTPLSPRQIDARIHAVARRSARGDGPPPGTVGTVISIPQSDTRIDLESRVVTRRGMRVRLSPTEARVLCTLATDRGIAHSRDELLCDIQSVGSHASRHRIVDSTIKSIRSKLDTAGWSHIRTVRGFGYILR</sequence>
<proteinExistence type="predicted"/>
<dbReference type="SMART" id="SM00862">
    <property type="entry name" value="Trans_reg_C"/>
    <property type="match status" value="1"/>
</dbReference>
<dbReference type="STRING" id="521096.Tpau_3553"/>
<dbReference type="InterPro" id="IPR001867">
    <property type="entry name" value="OmpR/PhoB-type_DNA-bd"/>
</dbReference>
<accession>D5UXB3</accession>
<feature type="DNA-binding region" description="OmpR/PhoB-type" evidence="7">
    <location>
        <begin position="128"/>
        <end position="227"/>
    </location>
</feature>
<evidence type="ECO:0000259" key="8">
    <source>
        <dbReference type="PROSITE" id="PS50110"/>
    </source>
</evidence>
<dbReference type="InterPro" id="IPR001789">
    <property type="entry name" value="Sig_transdc_resp-reg_receiver"/>
</dbReference>
<feature type="domain" description="OmpR/PhoB-type" evidence="9">
    <location>
        <begin position="128"/>
        <end position="227"/>
    </location>
</feature>
<evidence type="ECO:0000313" key="11">
    <source>
        <dbReference type="Proteomes" id="UP000001213"/>
    </source>
</evidence>
<dbReference type="InterPro" id="IPR039420">
    <property type="entry name" value="WalR-like"/>
</dbReference>
<dbReference type="GO" id="GO:0032993">
    <property type="term" value="C:protein-DNA complex"/>
    <property type="evidence" value="ECO:0007669"/>
    <property type="project" value="TreeGrafter"/>
</dbReference>
<dbReference type="HOGENOM" id="CLU_000445_30_4_11"/>
<reference evidence="10 11" key="2">
    <citation type="journal article" date="2011" name="Stand. Genomic Sci.">
        <title>Complete genome sequence of Tsukamurella paurometabola type strain (no. 33).</title>
        <authorList>
            <person name="Munk A.C."/>
            <person name="Lapidus A."/>
            <person name="Lucas S."/>
            <person name="Nolan M."/>
            <person name="Tice H."/>
            <person name="Cheng J.F."/>
            <person name="Del Rio T.G."/>
            <person name="Goodwin L."/>
            <person name="Pitluck S."/>
            <person name="Liolios K."/>
            <person name="Huntemann M."/>
            <person name="Ivanova N."/>
            <person name="Mavromatis K."/>
            <person name="Mikhailova N."/>
            <person name="Pati A."/>
            <person name="Chen A."/>
            <person name="Palaniappan K."/>
            <person name="Tapia R."/>
            <person name="Han C."/>
            <person name="Land M."/>
            <person name="Hauser L."/>
            <person name="Chang Y.J."/>
            <person name="Jeffries C.D."/>
            <person name="Brettin T."/>
            <person name="Yasawong M."/>
            <person name="Brambilla E.M."/>
            <person name="Rohde M."/>
            <person name="Sikorski J."/>
            <person name="Goker M."/>
            <person name="Detter J.C."/>
            <person name="Woyke T."/>
            <person name="Bristow J."/>
            <person name="Eisen J.A."/>
            <person name="Markowitz V."/>
            <person name="Hugenholtz P."/>
            <person name="Kyrpides N.C."/>
            <person name="Klenk H.P."/>
        </authorList>
    </citation>
    <scope>NUCLEOTIDE SEQUENCE [LARGE SCALE GENOMIC DNA]</scope>
    <source>
        <strain evidence="11">ATCC 8368 / DSM 20162 / CCUG 35730 / CIP 100753 / JCM 10117 / KCTC 9821 / NBRC 16120 / NCIMB 702349 / NCTC 13040</strain>
    </source>
</reference>
<comment type="caution">
    <text evidence="6">Lacks conserved residue(s) required for the propagation of feature annotation.</text>
</comment>
<keyword evidence="4 7" id="KW-0238">DNA-binding</keyword>
<dbReference type="GO" id="GO:0006355">
    <property type="term" value="P:regulation of DNA-templated transcription"/>
    <property type="evidence" value="ECO:0007669"/>
    <property type="project" value="InterPro"/>
</dbReference>
<gene>
    <name evidence="10" type="ordered locus">Tpau_3553</name>
</gene>
<keyword evidence="1" id="KW-0597">Phosphoprotein</keyword>
<dbReference type="GO" id="GO:0000976">
    <property type="term" value="F:transcription cis-regulatory region binding"/>
    <property type="evidence" value="ECO:0007669"/>
    <property type="project" value="TreeGrafter"/>
</dbReference>
<evidence type="ECO:0000256" key="5">
    <source>
        <dbReference type="ARBA" id="ARBA00023163"/>
    </source>
</evidence>
<evidence type="ECO:0000259" key="9">
    <source>
        <dbReference type="PROSITE" id="PS51755"/>
    </source>
</evidence>
<dbReference type="Gene3D" id="3.40.50.2300">
    <property type="match status" value="1"/>
</dbReference>
<dbReference type="InterPro" id="IPR016032">
    <property type="entry name" value="Sig_transdc_resp-reg_C-effctor"/>
</dbReference>
<evidence type="ECO:0000256" key="3">
    <source>
        <dbReference type="ARBA" id="ARBA00023015"/>
    </source>
</evidence>
<keyword evidence="2" id="KW-0902">Two-component regulatory system</keyword>
<dbReference type="InterPro" id="IPR036388">
    <property type="entry name" value="WH-like_DNA-bd_sf"/>
</dbReference>
<dbReference type="PROSITE" id="PS50110">
    <property type="entry name" value="RESPONSE_REGULATORY"/>
    <property type="match status" value="1"/>
</dbReference>
<evidence type="ECO:0000256" key="7">
    <source>
        <dbReference type="PROSITE-ProRule" id="PRU01091"/>
    </source>
</evidence>
<evidence type="ECO:0000256" key="1">
    <source>
        <dbReference type="ARBA" id="ARBA00022553"/>
    </source>
</evidence>
<dbReference type="PANTHER" id="PTHR48111:SF1">
    <property type="entry name" value="TWO-COMPONENT RESPONSE REGULATOR ORR33"/>
    <property type="match status" value="1"/>
</dbReference>
<dbReference type="PROSITE" id="PS51755">
    <property type="entry name" value="OMPR_PHOB"/>
    <property type="match status" value="1"/>
</dbReference>
<dbReference type="KEGG" id="tpr:Tpau_3553"/>
<dbReference type="eggNOG" id="COG0745">
    <property type="taxonomic scope" value="Bacteria"/>
</dbReference>